<dbReference type="PANTHER" id="PTHR10099">
    <property type="entry name" value="PHOSPHORIBOSYLFORMYLGLYCINAMIDINE SYNTHASE"/>
    <property type="match status" value="1"/>
</dbReference>
<evidence type="ECO:0000256" key="5">
    <source>
        <dbReference type="ARBA" id="ARBA00022840"/>
    </source>
</evidence>
<dbReference type="CDD" id="cd02204">
    <property type="entry name" value="PurL_repeat2"/>
    <property type="match status" value="1"/>
</dbReference>
<dbReference type="Gene3D" id="3.30.1330.10">
    <property type="entry name" value="PurM-like, N-terminal domain"/>
    <property type="match status" value="2"/>
</dbReference>
<dbReference type="Gene3D" id="1.10.8.750">
    <property type="entry name" value="Phosphoribosylformylglycinamidine synthase, linker domain"/>
    <property type="match status" value="1"/>
</dbReference>
<dbReference type="CDD" id="cd02203">
    <property type="entry name" value="PurL_repeat1"/>
    <property type="match status" value="1"/>
</dbReference>
<evidence type="ECO:0000256" key="1">
    <source>
        <dbReference type="ARBA" id="ARBA00022598"/>
    </source>
</evidence>
<feature type="region of interest" description="Disordered" evidence="7">
    <location>
        <begin position="345"/>
        <end position="369"/>
    </location>
</feature>
<dbReference type="PANTHER" id="PTHR10099:SF1">
    <property type="entry name" value="PHOSPHORIBOSYLFORMYLGLYCINAMIDINE SYNTHASE"/>
    <property type="match status" value="1"/>
</dbReference>
<dbReference type="Pfam" id="PF18072">
    <property type="entry name" value="FGAR-AT_linker"/>
    <property type="match status" value="1"/>
</dbReference>
<evidence type="ECO:0000256" key="6">
    <source>
        <dbReference type="ARBA" id="ARBA00022842"/>
    </source>
</evidence>
<dbReference type="AlphaFoldDB" id="A0A9W6YPC6"/>
<evidence type="ECO:0000259" key="11">
    <source>
        <dbReference type="Pfam" id="PF22689"/>
    </source>
</evidence>
<accession>A0A9W6YPC6</accession>
<evidence type="ECO:0000313" key="13">
    <source>
        <dbReference type="Proteomes" id="UP001165063"/>
    </source>
</evidence>
<dbReference type="Proteomes" id="UP001165063">
    <property type="component" value="Unassembled WGS sequence"/>
</dbReference>
<evidence type="ECO:0000256" key="2">
    <source>
        <dbReference type="ARBA" id="ARBA00022723"/>
    </source>
</evidence>
<evidence type="ECO:0000259" key="9">
    <source>
        <dbReference type="Pfam" id="PF18072"/>
    </source>
</evidence>
<gene>
    <name evidence="12" type="ORF">Amon01_000014900</name>
</gene>
<dbReference type="FunFam" id="3.90.650.10:FF:000002">
    <property type="entry name" value="Phosphoribosylformylglycinamidine synthase"/>
    <property type="match status" value="1"/>
</dbReference>
<dbReference type="FunFam" id="3.30.1330.10:FF:000002">
    <property type="entry name" value="Phosphoribosylformylglycinamidine synthase"/>
    <property type="match status" value="1"/>
</dbReference>
<keyword evidence="4" id="KW-0658">Purine biosynthesis</keyword>
<keyword evidence="6" id="KW-0460">Magnesium</keyword>
<dbReference type="FunFam" id="3.30.1330.10:FF:000005">
    <property type="entry name" value="Phosphoribosylformylglycinamidine synthase"/>
    <property type="match status" value="1"/>
</dbReference>
<protein>
    <submittedName>
        <fullName evidence="12">Unnamed protein product</fullName>
    </submittedName>
</protein>
<feature type="domain" description="Phosphoribosylformylglycinamidine synthase N-terminal" evidence="10">
    <location>
        <begin position="44"/>
        <end position="184"/>
    </location>
</feature>
<dbReference type="Gene3D" id="3.90.650.10">
    <property type="entry name" value="PurM-like C-terminal domain"/>
    <property type="match status" value="1"/>
</dbReference>
<dbReference type="FunFam" id="1.10.8.750:FF:000002">
    <property type="entry name" value="Phosphoribosylformylglycinamidine synthase"/>
    <property type="match status" value="1"/>
</dbReference>
<keyword evidence="3" id="KW-0547">Nucleotide-binding</keyword>
<dbReference type="InterPro" id="IPR036676">
    <property type="entry name" value="PurM-like_C_sf"/>
</dbReference>
<evidence type="ECO:0000259" key="8">
    <source>
        <dbReference type="Pfam" id="PF02769"/>
    </source>
</evidence>
<dbReference type="GO" id="GO:0005737">
    <property type="term" value="C:cytoplasm"/>
    <property type="evidence" value="ECO:0007669"/>
    <property type="project" value="TreeGrafter"/>
</dbReference>
<dbReference type="InterPro" id="IPR036921">
    <property type="entry name" value="PurM-like_N_sf"/>
</dbReference>
<dbReference type="InterPro" id="IPR055181">
    <property type="entry name" value="FGAR-AT_PurM_N-like"/>
</dbReference>
<proteinExistence type="predicted"/>
<dbReference type="NCBIfam" id="NF003672">
    <property type="entry name" value="PRK05297.1"/>
    <property type="match status" value="1"/>
</dbReference>
<sequence>MTSGKMLVLPGPVALSSFRITNLISDIDKLVNSSVVVSVKSCQMHYIHYKNDLDQDSLKKLELLLHYDNPLDLKDPLNKELANLVSLSGDDAKSAEALSKGLDADTYLIRILPRPGTISPWSSKATNIVEVCGLGDKIDRVERGTAILLSVRPGFPIMDFFTSDNYNCLSSVYDRMTQTLYINEHVPKYNDLFEDHNPKPLVTIDIISTKENLIKANKELGLALDQGEIEYLITAFKETLGRNPTDVELFMFAQVNSEHCRHKIFNADWTIDNEKKDYSLFQMIRNTHKLNPRYTISAYSDNAAIFEGSDAYFFAPDAANKNSWTAKKERVETLIKVETHNHPTAVSPFPGAATGSGGEIRDEGAVGRGSKSKCGLSGFSVSDLEIPTLRQPWELSVGRPSHIASPLEIMIEAPLGSAAFNNEFGRPCITGYFRTLTTKVTNAENKEEIRGFHKPIMIAGGMGAVRPQLALKSEFKITPGSAIIVLGGQCMLIGLGGGAASSIASGEGSADLDFASVQRGNPEMQRRAQQVIDACNAYGSNSPIQCIHDVGAGGLSNALPELVHDNGLGAKFELRDILSLEPGMSPMEIWCNESQERYVLGVAQSNLELFKSICERERAPYAVVGVATSEQRLVLTDKLLNTKPIDLDMSLLFGKPPKMSRVDKTKQLLLQPVSFGTDVTASDALSRVLQLPSVGSKSFLITIGDRTVTGLIDRDQFVGPWQVPVADVGVTATSLGDELISTGEALAMGEKPTLALISPSDSAKMCVAESLINLFAADVKTLDMVKLSANWMAPAGQPGEGKALYQAVQAIGLELCPELGISIPVGKDSMSMKMSWEKKEVVAPMSLVITAFAGVHDTSKTWTPVLQRKEDTVLAYVDLAAKVTKSLGGSALAQVYNQVGNTAPGVHDAKLLKGFLNALIQLHDLV</sequence>
<dbReference type="InterPro" id="IPR010918">
    <property type="entry name" value="PurM-like_C_dom"/>
</dbReference>
<dbReference type="SUPFAM" id="SSF55326">
    <property type="entry name" value="PurM N-terminal domain-like"/>
    <property type="match status" value="2"/>
</dbReference>
<reference evidence="12" key="1">
    <citation type="submission" date="2023-04" db="EMBL/GenBank/DDBJ databases">
        <title>Ambrosiozyma monospora NBRC 1965.</title>
        <authorList>
            <person name="Ichikawa N."/>
            <person name="Sato H."/>
            <person name="Tonouchi N."/>
        </authorList>
    </citation>
    <scope>NUCLEOTIDE SEQUENCE</scope>
    <source>
        <strain evidence="12">NBRC 1965</strain>
    </source>
</reference>
<dbReference type="Pfam" id="PF02769">
    <property type="entry name" value="AIRS_C"/>
    <property type="match status" value="1"/>
</dbReference>
<dbReference type="GO" id="GO:0005524">
    <property type="term" value="F:ATP binding"/>
    <property type="evidence" value="ECO:0007669"/>
    <property type="project" value="UniProtKB-KW"/>
</dbReference>
<evidence type="ECO:0000313" key="12">
    <source>
        <dbReference type="EMBL" id="GMG19019.1"/>
    </source>
</evidence>
<evidence type="ECO:0000256" key="4">
    <source>
        <dbReference type="ARBA" id="ARBA00022755"/>
    </source>
</evidence>
<keyword evidence="1" id="KW-0436">Ligase</keyword>
<keyword evidence="13" id="KW-1185">Reference proteome</keyword>
<evidence type="ECO:0000256" key="3">
    <source>
        <dbReference type="ARBA" id="ARBA00022741"/>
    </source>
</evidence>
<feature type="domain" description="PurM-like C-terminal" evidence="8">
    <location>
        <begin position="479"/>
        <end position="637"/>
    </location>
</feature>
<dbReference type="Pfam" id="PF22689">
    <property type="entry name" value="FGAR-AT_PurM_N-like"/>
    <property type="match status" value="1"/>
</dbReference>
<dbReference type="GO" id="GO:0004642">
    <property type="term" value="F:phosphoribosylformylglycinamidine synthase activity"/>
    <property type="evidence" value="ECO:0007669"/>
    <property type="project" value="TreeGrafter"/>
</dbReference>
<evidence type="ECO:0000256" key="7">
    <source>
        <dbReference type="SAM" id="MobiDB-lite"/>
    </source>
</evidence>
<dbReference type="SUPFAM" id="SSF56042">
    <property type="entry name" value="PurM C-terminal domain-like"/>
    <property type="match status" value="1"/>
</dbReference>
<dbReference type="SUPFAM" id="SSF109736">
    <property type="entry name" value="FGAM synthase PurL, linker domain"/>
    <property type="match status" value="1"/>
</dbReference>
<dbReference type="InterPro" id="IPR040707">
    <property type="entry name" value="FGAR-AT_N"/>
</dbReference>
<dbReference type="GO" id="GO:0006164">
    <property type="term" value="P:purine nucleotide biosynthetic process"/>
    <property type="evidence" value="ECO:0007669"/>
    <property type="project" value="UniProtKB-KW"/>
</dbReference>
<dbReference type="InterPro" id="IPR041609">
    <property type="entry name" value="PurL_linker"/>
</dbReference>
<feature type="domain" description="Phosphoribosylformylglycinamidine synthase linker" evidence="9">
    <location>
        <begin position="214"/>
        <end position="263"/>
    </location>
</feature>
<dbReference type="SUPFAM" id="SSF82697">
    <property type="entry name" value="PurS-like"/>
    <property type="match status" value="1"/>
</dbReference>
<dbReference type="Pfam" id="PF18076">
    <property type="entry name" value="FGAR-AT_N"/>
    <property type="match status" value="1"/>
</dbReference>
<comment type="caution">
    <text evidence="12">The sequence shown here is derived from an EMBL/GenBank/DDBJ whole genome shotgun (WGS) entry which is preliminary data.</text>
</comment>
<feature type="domain" description="FGAR-AT PurM N-terminal-like" evidence="11">
    <location>
        <begin position="696"/>
        <end position="853"/>
    </location>
</feature>
<dbReference type="OrthoDB" id="6666987at2759"/>
<dbReference type="GO" id="GO:0046872">
    <property type="term" value="F:metal ion binding"/>
    <property type="evidence" value="ECO:0007669"/>
    <property type="project" value="UniProtKB-KW"/>
</dbReference>
<keyword evidence="5" id="KW-0067">ATP-binding</keyword>
<keyword evidence="2" id="KW-0479">Metal-binding</keyword>
<name>A0A9W6YPC6_AMBMO</name>
<evidence type="ECO:0000259" key="10">
    <source>
        <dbReference type="Pfam" id="PF18076"/>
    </source>
</evidence>
<dbReference type="EMBL" id="BSXU01000045">
    <property type="protein sequence ID" value="GMG19019.1"/>
    <property type="molecule type" value="Genomic_DNA"/>
</dbReference>
<dbReference type="InterPro" id="IPR036604">
    <property type="entry name" value="PurS-like_sf"/>
</dbReference>
<organism evidence="12 13">
    <name type="scientific">Ambrosiozyma monospora</name>
    <name type="common">Yeast</name>
    <name type="synonym">Endomycopsis monosporus</name>
    <dbReference type="NCBI Taxonomy" id="43982"/>
    <lineage>
        <taxon>Eukaryota</taxon>
        <taxon>Fungi</taxon>
        <taxon>Dikarya</taxon>
        <taxon>Ascomycota</taxon>
        <taxon>Saccharomycotina</taxon>
        <taxon>Pichiomycetes</taxon>
        <taxon>Pichiales</taxon>
        <taxon>Pichiaceae</taxon>
        <taxon>Ambrosiozyma</taxon>
    </lineage>
</organism>